<dbReference type="Gene3D" id="3.40.50.10470">
    <property type="entry name" value="Translation initiation factor eif-2b, domain 2"/>
    <property type="match status" value="1"/>
</dbReference>
<organism evidence="11 12">
    <name type="scientific">Microthyrium microscopicum</name>
    <dbReference type="NCBI Taxonomy" id="703497"/>
    <lineage>
        <taxon>Eukaryota</taxon>
        <taxon>Fungi</taxon>
        <taxon>Dikarya</taxon>
        <taxon>Ascomycota</taxon>
        <taxon>Pezizomycotina</taxon>
        <taxon>Dothideomycetes</taxon>
        <taxon>Dothideomycetes incertae sedis</taxon>
        <taxon>Microthyriales</taxon>
        <taxon>Microthyriaceae</taxon>
        <taxon>Microthyrium</taxon>
    </lineage>
</organism>
<dbReference type="InterPro" id="IPR042529">
    <property type="entry name" value="IF_2B-like_C"/>
</dbReference>
<keyword evidence="5" id="KW-0648">Protein biosynthesis</keyword>
<dbReference type="PANTHER" id="PTHR10233:SF14">
    <property type="entry name" value="TRANSLATION INITIATION FACTOR EIF-2B SUBUNIT DELTA"/>
    <property type="match status" value="1"/>
</dbReference>
<gene>
    <name evidence="11" type="ORF">BT63DRAFT_375626</name>
</gene>
<evidence type="ECO:0000256" key="6">
    <source>
        <dbReference type="ARBA" id="ARBA00044147"/>
    </source>
</evidence>
<evidence type="ECO:0000256" key="5">
    <source>
        <dbReference type="ARBA" id="ARBA00022917"/>
    </source>
</evidence>
<comment type="subunit">
    <text evidence="8">Component of the translation initiation factor 2B (eIF2B) complex which is a heterodecamer of two sets of five different subunits: alpha, beta, gamma, delta and epsilon. Subunits alpha, beta and delta comprise a regulatory subcomplex and subunits epsilon and gamma comprise a catalytic subcomplex. Within the complex, the hexameric regulatory complex resides at the center, with the two heterodimeric catalytic subcomplexes bound on opposite sides.</text>
</comment>
<feature type="compositionally biased region" description="Low complexity" evidence="10">
    <location>
        <begin position="89"/>
        <end position="121"/>
    </location>
</feature>
<comment type="subcellular location">
    <subcellularLocation>
        <location evidence="1">Cytoplasm</location>
        <location evidence="1">Cytosol</location>
    </subcellularLocation>
</comment>
<dbReference type="EMBL" id="MU004238">
    <property type="protein sequence ID" value="KAF2666694.1"/>
    <property type="molecule type" value="Genomic_DNA"/>
</dbReference>
<evidence type="ECO:0000256" key="7">
    <source>
        <dbReference type="ARBA" id="ARBA00044356"/>
    </source>
</evidence>
<dbReference type="SUPFAM" id="SSF100950">
    <property type="entry name" value="NagB/RpiA/CoA transferase-like"/>
    <property type="match status" value="1"/>
</dbReference>
<dbReference type="Proteomes" id="UP000799302">
    <property type="component" value="Unassembled WGS sequence"/>
</dbReference>
<dbReference type="PANTHER" id="PTHR10233">
    <property type="entry name" value="TRANSLATION INITIATION FACTOR EIF-2B"/>
    <property type="match status" value="1"/>
</dbReference>
<dbReference type="Pfam" id="PF01008">
    <property type="entry name" value="IF-2B"/>
    <property type="match status" value="1"/>
</dbReference>
<feature type="compositionally biased region" description="Basic and acidic residues" evidence="10">
    <location>
        <begin position="76"/>
        <end position="88"/>
    </location>
</feature>
<dbReference type="GO" id="GO:0003743">
    <property type="term" value="F:translation initiation factor activity"/>
    <property type="evidence" value="ECO:0007669"/>
    <property type="project" value="UniProtKB-KW"/>
</dbReference>
<dbReference type="GO" id="GO:0005829">
    <property type="term" value="C:cytosol"/>
    <property type="evidence" value="ECO:0007669"/>
    <property type="project" value="UniProtKB-SubCell"/>
</dbReference>
<evidence type="ECO:0000256" key="3">
    <source>
        <dbReference type="ARBA" id="ARBA00022490"/>
    </source>
</evidence>
<proteinExistence type="inferred from homology"/>
<dbReference type="InterPro" id="IPR000649">
    <property type="entry name" value="IF-2B-related"/>
</dbReference>
<name>A0A6A6U6W2_9PEZI</name>
<evidence type="ECO:0000256" key="10">
    <source>
        <dbReference type="SAM" id="MobiDB-lite"/>
    </source>
</evidence>
<comment type="similarity">
    <text evidence="2 9">Belongs to the eIF-2B alpha/beta/delta subunits family.</text>
</comment>
<evidence type="ECO:0000256" key="2">
    <source>
        <dbReference type="ARBA" id="ARBA00007251"/>
    </source>
</evidence>
<dbReference type="AlphaFoldDB" id="A0A6A6U6W2"/>
<keyword evidence="4" id="KW-0396">Initiation factor</keyword>
<feature type="compositionally biased region" description="Low complexity" evidence="10">
    <location>
        <begin position="1"/>
        <end position="51"/>
    </location>
</feature>
<evidence type="ECO:0000256" key="1">
    <source>
        <dbReference type="ARBA" id="ARBA00004514"/>
    </source>
</evidence>
<accession>A0A6A6U6W2</accession>
<reference evidence="11" key="1">
    <citation type="journal article" date="2020" name="Stud. Mycol.">
        <title>101 Dothideomycetes genomes: a test case for predicting lifestyles and emergence of pathogens.</title>
        <authorList>
            <person name="Haridas S."/>
            <person name="Albert R."/>
            <person name="Binder M."/>
            <person name="Bloem J."/>
            <person name="Labutti K."/>
            <person name="Salamov A."/>
            <person name="Andreopoulos B."/>
            <person name="Baker S."/>
            <person name="Barry K."/>
            <person name="Bills G."/>
            <person name="Bluhm B."/>
            <person name="Cannon C."/>
            <person name="Castanera R."/>
            <person name="Culley D."/>
            <person name="Daum C."/>
            <person name="Ezra D."/>
            <person name="Gonzalez J."/>
            <person name="Henrissat B."/>
            <person name="Kuo A."/>
            <person name="Liang C."/>
            <person name="Lipzen A."/>
            <person name="Lutzoni F."/>
            <person name="Magnuson J."/>
            <person name="Mondo S."/>
            <person name="Nolan M."/>
            <person name="Ohm R."/>
            <person name="Pangilinan J."/>
            <person name="Park H.-J."/>
            <person name="Ramirez L."/>
            <person name="Alfaro M."/>
            <person name="Sun H."/>
            <person name="Tritt A."/>
            <person name="Yoshinaga Y."/>
            <person name="Zwiers L.-H."/>
            <person name="Turgeon B."/>
            <person name="Goodwin S."/>
            <person name="Spatafora J."/>
            <person name="Crous P."/>
            <person name="Grigoriev I."/>
        </authorList>
    </citation>
    <scope>NUCLEOTIDE SEQUENCE</scope>
    <source>
        <strain evidence="11">CBS 115976</strain>
    </source>
</reference>
<dbReference type="InterPro" id="IPR037171">
    <property type="entry name" value="NagB/RpiA_transferase-like"/>
</dbReference>
<protein>
    <recommendedName>
        <fullName evidence="6">Translation initiation factor eIF2B subunit delta</fullName>
    </recommendedName>
    <alternativeName>
        <fullName evidence="7">eIF2B GDP-GTP exchange factor subunit delta</fullName>
    </alternativeName>
</protein>
<keyword evidence="3" id="KW-0963">Cytoplasm</keyword>
<keyword evidence="12" id="KW-1185">Reference proteome</keyword>
<evidence type="ECO:0000313" key="12">
    <source>
        <dbReference type="Proteomes" id="UP000799302"/>
    </source>
</evidence>
<sequence length="487" mass="52642">MASQPTTSSEAPPSKSSEQSKSAESSAPPAASSSTAPVATATPEAPKLSGAELKKRAKAEKQAKRAAAKAGGQGDGHPEASQPKKDTPQKGSQKKGQQQPRQSAGAQQKGKQQSKGQEAGAVSQAKKEVDIPLRAAPKSTPDNRVFRQFSIYRRTSLENINKDVHPAVLAFGLQLSSYQICGSTARCIGMLKCFKSVIRDYTIPPDNTLARHFIPHCLSAQVEYIKSARPTSIGMGNAIRHLKDAIVKVDPEMPEADAKAHLLEVIDTFINERIRAADTVIVNAAVAKIKDGDIILTYANSSIIKKVLLAAHARGKKFITIVVDSKPLYEGKYLVQDLSNAGLETEYVLVAAIAHVMPRATKVLLGAHAMMADGRLFSRIGTAVVGLAAHERHIPCIVCCESYKFTERVYVDSYAGNELAPSEELLPHDSEREAWRREMEVKPQLQVLNLLYDLTPAEYVDMIVTELGNLPPSSVPAILRMLEGKAA</sequence>
<feature type="region of interest" description="Disordered" evidence="10">
    <location>
        <begin position="1"/>
        <end position="136"/>
    </location>
</feature>
<evidence type="ECO:0000256" key="4">
    <source>
        <dbReference type="ARBA" id="ARBA00022540"/>
    </source>
</evidence>
<dbReference type="OrthoDB" id="10254737at2759"/>
<evidence type="ECO:0000313" key="11">
    <source>
        <dbReference type="EMBL" id="KAF2666694.1"/>
    </source>
</evidence>
<evidence type="ECO:0000256" key="8">
    <source>
        <dbReference type="ARBA" id="ARBA00046432"/>
    </source>
</evidence>
<evidence type="ECO:0000256" key="9">
    <source>
        <dbReference type="RuleBase" id="RU003814"/>
    </source>
</evidence>